<dbReference type="PANTHER" id="PTHR45749">
    <property type="match status" value="1"/>
</dbReference>
<dbReference type="SUPFAM" id="SSF53098">
    <property type="entry name" value="Ribonuclease H-like"/>
    <property type="match status" value="1"/>
</dbReference>
<dbReference type="RefSeq" id="XP_031781757.1">
    <property type="nucleotide sequence ID" value="XM_031925897.1"/>
</dbReference>
<dbReference type="PANTHER" id="PTHR45749:SF23">
    <property type="entry name" value="ZINC FINGER MYM-TYPE PROTEIN 1-LIKE"/>
    <property type="match status" value="1"/>
</dbReference>
<dbReference type="GO" id="GO:0046983">
    <property type="term" value="F:protein dimerization activity"/>
    <property type="evidence" value="ECO:0007669"/>
    <property type="project" value="InterPro"/>
</dbReference>
<name>A0A7M7Q905_NASVI</name>
<keyword evidence="4" id="KW-1185">Reference proteome</keyword>
<protein>
    <submittedName>
        <fullName evidence="3">Uncharacterized protein</fullName>
    </submittedName>
</protein>
<dbReference type="KEGG" id="nvi:116416697"/>
<dbReference type="InterPro" id="IPR025398">
    <property type="entry name" value="DUF4371"/>
</dbReference>
<evidence type="ECO:0000313" key="4">
    <source>
        <dbReference type="Proteomes" id="UP000002358"/>
    </source>
</evidence>
<dbReference type="EnsemblMetazoa" id="XM_031925897">
    <property type="protein sequence ID" value="XP_031781757"/>
    <property type="gene ID" value="LOC116416697"/>
</dbReference>
<sequence>MSEAVKKQIISEIKRAKYWGLVVDSTLDISHIDQLSVIFRYYYNGHLYERFFCFLPITSHTGESLSTKILQLLEDVEINISNCRAQTYDNASNMSGKYSGLQARIKEVCDLAVYVPCVGHSLNLVGDNSVSECIDAVNFFGILQRLYSFFVASTHRWNILVKNKGAKVTNLSATRWSCRVDAVNDAVKDYNGIHNALLELENDDNQKADTRHEAASLRKNMTKLEFACMAVFWHRVLHKFHRTSKYLQKVELDLNTANNMLQSLVTYVQELREDFAIIECKAKELSPFVTQAYSDSGKRKITQRLADSQTQTQNLEGTDKFRICTYYVIIYKLIAELKKRSSAYESFIKLFGFLADLKSMQKSDLQKSAGNLVEVYKKDLENTFVLELEQFVTLLKEQSLCEDSTGDSLCSLKVLNWMVDKNIIDIFPNVFIAYRLFVTAPIANCESERSFYVLKRIKNMYRSTMGQERLSSLATLSIESEIMRTLDFDSLINDFATTKGRKRSFVNKK</sequence>
<dbReference type="AlphaFoldDB" id="A0A7M7Q905"/>
<evidence type="ECO:0000259" key="1">
    <source>
        <dbReference type="Pfam" id="PF05699"/>
    </source>
</evidence>
<dbReference type="InParanoid" id="A0A7M7Q905"/>
<organism evidence="3 4">
    <name type="scientific">Nasonia vitripennis</name>
    <name type="common">Parasitic wasp</name>
    <dbReference type="NCBI Taxonomy" id="7425"/>
    <lineage>
        <taxon>Eukaryota</taxon>
        <taxon>Metazoa</taxon>
        <taxon>Ecdysozoa</taxon>
        <taxon>Arthropoda</taxon>
        <taxon>Hexapoda</taxon>
        <taxon>Insecta</taxon>
        <taxon>Pterygota</taxon>
        <taxon>Neoptera</taxon>
        <taxon>Endopterygota</taxon>
        <taxon>Hymenoptera</taxon>
        <taxon>Apocrita</taxon>
        <taxon>Proctotrupomorpha</taxon>
        <taxon>Chalcidoidea</taxon>
        <taxon>Pteromalidae</taxon>
        <taxon>Pteromalinae</taxon>
        <taxon>Nasonia</taxon>
    </lineage>
</organism>
<reference evidence="3" key="1">
    <citation type="submission" date="2021-01" db="UniProtKB">
        <authorList>
            <consortium name="EnsemblMetazoa"/>
        </authorList>
    </citation>
    <scope>IDENTIFICATION</scope>
</reference>
<evidence type="ECO:0000259" key="2">
    <source>
        <dbReference type="Pfam" id="PF14291"/>
    </source>
</evidence>
<dbReference type="Pfam" id="PF14291">
    <property type="entry name" value="DUF4371"/>
    <property type="match status" value="1"/>
</dbReference>
<proteinExistence type="predicted"/>
<dbReference type="GeneID" id="116416697"/>
<dbReference type="Proteomes" id="UP000002358">
    <property type="component" value="Unassembled WGS sequence"/>
</dbReference>
<dbReference type="InterPro" id="IPR008906">
    <property type="entry name" value="HATC_C_dom"/>
</dbReference>
<evidence type="ECO:0000313" key="3">
    <source>
        <dbReference type="EnsemblMetazoa" id="XP_031781757"/>
    </source>
</evidence>
<feature type="domain" description="HAT C-terminal dimerisation" evidence="1">
    <location>
        <begin position="396"/>
        <end position="481"/>
    </location>
</feature>
<feature type="domain" description="DUF4371" evidence="2">
    <location>
        <begin position="2"/>
        <end position="100"/>
    </location>
</feature>
<dbReference type="InterPro" id="IPR012337">
    <property type="entry name" value="RNaseH-like_sf"/>
</dbReference>
<accession>A0A7M7Q905</accession>
<dbReference type="OrthoDB" id="6624624at2759"/>
<dbReference type="Pfam" id="PF05699">
    <property type="entry name" value="Dimer_Tnp_hAT"/>
    <property type="match status" value="1"/>
</dbReference>